<dbReference type="EMBL" id="JAGGKT010000022">
    <property type="protein sequence ID" value="MBP1934514.1"/>
    <property type="molecule type" value="Genomic_DNA"/>
</dbReference>
<evidence type="ECO:0000256" key="6">
    <source>
        <dbReference type="ARBA" id="ARBA00023004"/>
    </source>
</evidence>
<feature type="compositionally biased region" description="Basic and acidic residues" evidence="7">
    <location>
        <begin position="1"/>
        <end position="10"/>
    </location>
</feature>
<comment type="cofactor">
    <cofactor evidence="1">
        <name>L-ascorbate</name>
        <dbReference type="ChEBI" id="CHEBI:38290"/>
    </cofactor>
</comment>
<sequence length="243" mass="27570">MGHELMKTVERGTISPTLEPQDPSVGGDAVIVPMKEPTIFPHLGNKIKTDDRDISIIARIDEPLIVILGNVLSDDECDLLIRLSQDRMDRSKISTTREVNELRTSSSMFFDEGENELVARIEKRLSYIMNIPVQHGEGLQVLHYEKGQEYRAHFDFFSSAHKAANNPRISTLVMYLSDVEQGGETYFPKLNLAVSPHKGMAVYFEYFYQDETLNELTLHGGAPVILGEKWAATQWMRRQKLSS</sequence>
<evidence type="ECO:0000313" key="10">
    <source>
        <dbReference type="Proteomes" id="UP001519343"/>
    </source>
</evidence>
<dbReference type="GO" id="GO:0004656">
    <property type="term" value="F:procollagen-proline 4-dioxygenase activity"/>
    <property type="evidence" value="ECO:0007669"/>
    <property type="project" value="UniProtKB-EC"/>
</dbReference>
<protein>
    <submittedName>
        <fullName evidence="9">Prolyl 4-hydroxylase</fullName>
        <ecNumber evidence="9">1.14.11.2</ecNumber>
    </submittedName>
</protein>
<gene>
    <name evidence="9" type="ORF">J2Z37_004534</name>
</gene>
<keyword evidence="5 9" id="KW-0560">Oxidoreductase</keyword>
<proteinExistence type="predicted"/>
<dbReference type="Proteomes" id="UP001519343">
    <property type="component" value="Unassembled WGS sequence"/>
</dbReference>
<evidence type="ECO:0000256" key="2">
    <source>
        <dbReference type="ARBA" id="ARBA00022723"/>
    </source>
</evidence>
<dbReference type="SMART" id="SM00702">
    <property type="entry name" value="P4Hc"/>
    <property type="match status" value="1"/>
</dbReference>
<reference evidence="9 10" key="1">
    <citation type="submission" date="2021-03" db="EMBL/GenBank/DDBJ databases">
        <title>Genomic Encyclopedia of Type Strains, Phase IV (KMG-IV): sequencing the most valuable type-strain genomes for metagenomic binning, comparative biology and taxonomic classification.</title>
        <authorList>
            <person name="Goeker M."/>
        </authorList>
    </citation>
    <scope>NUCLEOTIDE SEQUENCE [LARGE SCALE GENOMIC DNA]</scope>
    <source>
        <strain evidence="9 10">DSM 24738</strain>
    </source>
</reference>
<evidence type="ECO:0000259" key="8">
    <source>
        <dbReference type="PROSITE" id="PS51471"/>
    </source>
</evidence>
<keyword evidence="10" id="KW-1185">Reference proteome</keyword>
<evidence type="ECO:0000256" key="3">
    <source>
        <dbReference type="ARBA" id="ARBA00022896"/>
    </source>
</evidence>
<dbReference type="InterPro" id="IPR044862">
    <property type="entry name" value="Pro_4_hyd_alph_FE2OG_OXY"/>
</dbReference>
<dbReference type="PROSITE" id="PS51471">
    <property type="entry name" value="FE2OG_OXY"/>
    <property type="match status" value="1"/>
</dbReference>
<dbReference type="EC" id="1.14.11.2" evidence="9"/>
<evidence type="ECO:0000256" key="5">
    <source>
        <dbReference type="ARBA" id="ARBA00023002"/>
    </source>
</evidence>
<dbReference type="Pfam" id="PF13640">
    <property type="entry name" value="2OG-FeII_Oxy_3"/>
    <property type="match status" value="1"/>
</dbReference>
<evidence type="ECO:0000313" key="9">
    <source>
        <dbReference type="EMBL" id="MBP1934514.1"/>
    </source>
</evidence>
<dbReference type="Gene3D" id="2.60.120.620">
    <property type="entry name" value="q2cbj1_9rhob like domain"/>
    <property type="match status" value="1"/>
</dbReference>
<keyword evidence="6" id="KW-0408">Iron</keyword>
<comment type="caution">
    <text evidence="9">The sequence shown here is derived from an EMBL/GenBank/DDBJ whole genome shotgun (WGS) entry which is preliminary data.</text>
</comment>
<dbReference type="InterPro" id="IPR005123">
    <property type="entry name" value="Oxoglu/Fe-dep_dioxygenase_dom"/>
</dbReference>
<keyword evidence="2" id="KW-0479">Metal-binding</keyword>
<dbReference type="PANTHER" id="PTHR10869:SF246">
    <property type="entry name" value="TRANSMEMBRANE PROLYL 4-HYDROXYLASE"/>
    <property type="match status" value="1"/>
</dbReference>
<evidence type="ECO:0000256" key="1">
    <source>
        <dbReference type="ARBA" id="ARBA00001961"/>
    </source>
</evidence>
<accession>A0ABS4GW64</accession>
<keyword evidence="4" id="KW-0223">Dioxygenase</keyword>
<dbReference type="InterPro" id="IPR045054">
    <property type="entry name" value="P4HA-like"/>
</dbReference>
<feature type="domain" description="Fe2OG dioxygenase" evidence="8">
    <location>
        <begin position="135"/>
        <end position="238"/>
    </location>
</feature>
<evidence type="ECO:0000256" key="4">
    <source>
        <dbReference type="ARBA" id="ARBA00022964"/>
    </source>
</evidence>
<dbReference type="PANTHER" id="PTHR10869">
    <property type="entry name" value="PROLYL 4-HYDROXYLASE ALPHA SUBUNIT"/>
    <property type="match status" value="1"/>
</dbReference>
<evidence type="ECO:0000256" key="7">
    <source>
        <dbReference type="SAM" id="MobiDB-lite"/>
    </source>
</evidence>
<feature type="region of interest" description="Disordered" evidence="7">
    <location>
        <begin position="1"/>
        <end position="25"/>
    </location>
</feature>
<organism evidence="9 10">
    <name type="scientific">Ammoniphilus resinae</name>
    <dbReference type="NCBI Taxonomy" id="861532"/>
    <lineage>
        <taxon>Bacteria</taxon>
        <taxon>Bacillati</taxon>
        <taxon>Bacillota</taxon>
        <taxon>Bacilli</taxon>
        <taxon>Bacillales</taxon>
        <taxon>Paenibacillaceae</taxon>
        <taxon>Aneurinibacillus group</taxon>
        <taxon>Ammoniphilus</taxon>
    </lineage>
</organism>
<dbReference type="InterPro" id="IPR006620">
    <property type="entry name" value="Pro_4_hyd_alph"/>
</dbReference>
<name>A0ABS4GW64_9BACL</name>
<keyword evidence="3" id="KW-0847">Vitamin C</keyword>